<dbReference type="NCBIfam" id="NF042963">
    <property type="entry name" value="DUF1156_antiphage"/>
    <property type="match status" value="1"/>
</dbReference>
<comment type="caution">
    <text evidence="2">The sequence shown here is derived from an EMBL/GenBank/DDBJ whole genome shotgun (WGS) entry which is preliminary data.</text>
</comment>
<proteinExistence type="predicted"/>
<evidence type="ECO:0000313" key="2">
    <source>
        <dbReference type="EMBL" id="EQB10244.1"/>
    </source>
</evidence>
<dbReference type="PATRIC" id="fig|1096930.3.peg.3494"/>
<keyword evidence="3" id="KW-1185">Reference proteome</keyword>
<feature type="domain" description="DUF1156" evidence="1">
    <location>
        <begin position="26"/>
        <end position="85"/>
    </location>
</feature>
<dbReference type="InterPro" id="IPR049953">
    <property type="entry name" value="Antiphage_assoc"/>
</dbReference>
<dbReference type="EMBL" id="ATHL01000114">
    <property type="protein sequence ID" value="EQB10244.1"/>
    <property type="molecule type" value="Genomic_DNA"/>
</dbReference>
<dbReference type="InterPro" id="IPR029063">
    <property type="entry name" value="SAM-dependent_MTases_sf"/>
</dbReference>
<sequence length="992" mass="110544">MTDNVRKPTPLPFSLANAPTLIETIWPSTQISIEAEQERDAKQSQTLTPLGAYWKGRKPLVLVRACVLGCLLPATDDPQKDLAIFDALMGFDERGFGHRASDMSAADIAEIAVEGDVNADDLAAVFVNRLSSDEADLESWRTAVAGRKISWRREVDQGDRRSFIAKALANIPYKRRVDLSSRAEHLDDSAFADIWPKVNDHLGTAAGSLAELVHQLGIMRYGEIPHVVDTFSGGGSIPFEAARIGCRSTGLDLNPIACMLSWGGGHVIGADRQMELAWKRTQETVATRVADRIADLGFEHDGKGNQAKAFLYCLETRCPQTGWMVPMLPTLVISKAQGVVARLVPDTASRRYDIEIRSGVGAEEIKHAAVGTIQGPHLVHAVDGESYRSSLKALRGADAGSASKLRLWEKADVSPRPDDLFQERLYAILWMTKDTVGKSRPTTFFSSVTQDDLRREAEILELVQSKLADWQAAGIVPDMVIETGKETTRLQRERGWTHWHHLFTPRQLHFFATCREFDQSPVGAIALARVLDRSSKLNRWSNNNGSTGQPTNVFSNQALNTMLNYGSYGSRDYLRLMEMSAGQTPLREPPMIVNQPASALAIRHHLGITDPPYADAVNYHEITEFFIAWLRSNPPAPFDQWVWDSRRPLAIKGEGEDFRREMVAAYKALADHMPDNGLQIVMFTHQSGSVWADMAQIFWGAGLQVRAAWYIATETSTEIRKGGYVQGTVILVLRKRLGTESGYEDEIVQDVRTEVAHQIDTMVGLNQSLKGAGRVENIFEDADMQMAGYAAALRVLTGYTKIDGRDMTVEALRPRRKGDDSFVDRMIEYAVGVANEHMVPDGLRSSLWQQMTGSERFFLKMVDLETEGLTKLDNYQNFARAFRVADYTELMGSMTPNAARLKSAAEFGPRSGFDIPNFGSGLVRATLYGLYQLERETDPDVVFQQLRDIVPTYFKQRPDMIEIADYIGRRRGGSSEGRHATILANLLRNERV</sequence>
<dbReference type="Proteomes" id="UP000015527">
    <property type="component" value="Unassembled WGS sequence"/>
</dbReference>
<dbReference type="REBASE" id="71145">
    <property type="entry name" value="M.NliLE124ORF17645P"/>
</dbReference>
<name>T0IKR0_9SPHN</name>
<reference evidence="2 3" key="1">
    <citation type="journal article" date="2013" name="Genome Announc.">
        <title>Genome Sequence of Novosphingobium lindaniclasticum LE124T, Isolated from a Hexachlorocyclohexane Dumpsite.</title>
        <authorList>
            <person name="Saxena A."/>
            <person name="Nayyar N."/>
            <person name="Sangwan N."/>
            <person name="Kumari R."/>
            <person name="Khurana J.P."/>
            <person name="Lal R."/>
        </authorList>
    </citation>
    <scope>NUCLEOTIDE SEQUENCE [LARGE SCALE GENOMIC DNA]</scope>
    <source>
        <strain evidence="2 3">LE124</strain>
    </source>
</reference>
<protein>
    <recommendedName>
        <fullName evidence="1">DUF1156 domain-containing protein</fullName>
    </recommendedName>
</protein>
<dbReference type="eggNOG" id="COG1743">
    <property type="taxonomic scope" value="Bacteria"/>
</dbReference>
<gene>
    <name evidence="2" type="ORF">L284_17645</name>
</gene>
<dbReference type="SUPFAM" id="SSF53335">
    <property type="entry name" value="S-adenosyl-L-methionine-dependent methyltransferases"/>
    <property type="match status" value="1"/>
</dbReference>
<accession>T0IKR0</accession>
<dbReference type="OrthoDB" id="3197274at2"/>
<evidence type="ECO:0000313" key="3">
    <source>
        <dbReference type="Proteomes" id="UP000015527"/>
    </source>
</evidence>
<organism evidence="2 3">
    <name type="scientific">Novosphingobium lindaniclasticum LE124</name>
    <dbReference type="NCBI Taxonomy" id="1096930"/>
    <lineage>
        <taxon>Bacteria</taxon>
        <taxon>Pseudomonadati</taxon>
        <taxon>Pseudomonadota</taxon>
        <taxon>Alphaproteobacteria</taxon>
        <taxon>Sphingomonadales</taxon>
        <taxon>Sphingomonadaceae</taxon>
        <taxon>Novosphingobium</taxon>
    </lineage>
</organism>
<dbReference type="Pfam" id="PF06634">
    <property type="entry name" value="DUF1156"/>
    <property type="match status" value="1"/>
</dbReference>
<dbReference type="InterPro" id="IPR009537">
    <property type="entry name" value="DUF1156"/>
</dbReference>
<dbReference type="AlphaFoldDB" id="T0IKR0"/>
<evidence type="ECO:0000259" key="1">
    <source>
        <dbReference type="Pfam" id="PF06634"/>
    </source>
</evidence>
<dbReference type="RefSeq" id="WP_021235301.1">
    <property type="nucleotide sequence ID" value="NZ_ATHL01000114.1"/>
</dbReference>